<reference evidence="2" key="1">
    <citation type="journal article" date="2020" name="Nature">
        <title>Giant virus diversity and host interactions through global metagenomics.</title>
        <authorList>
            <person name="Schulz F."/>
            <person name="Roux S."/>
            <person name="Paez-Espino D."/>
            <person name="Jungbluth S."/>
            <person name="Walsh D.A."/>
            <person name="Denef V.J."/>
            <person name="McMahon K.D."/>
            <person name="Konstantinidis K.T."/>
            <person name="Eloe-Fadrosh E.A."/>
            <person name="Kyrpides N.C."/>
            <person name="Woyke T."/>
        </authorList>
    </citation>
    <scope>NUCLEOTIDE SEQUENCE</scope>
    <source>
        <strain evidence="2">GVMAG-M-3300023184-88</strain>
    </source>
</reference>
<protein>
    <submittedName>
        <fullName evidence="2">Uncharacterized protein</fullName>
    </submittedName>
</protein>
<dbReference type="EMBL" id="MN740184">
    <property type="protein sequence ID" value="QHT92402.1"/>
    <property type="molecule type" value="Genomic_DNA"/>
</dbReference>
<sequence length="96" mass="10611">MTSVLYGAGLNYQAGNPVRQEIVAVRREVEALRKQVEMLTEENIVYRKYIMKMVEGQEGVSAEFTKDLMTLNNGPNGSNGRREAGGGTVQGSGFRR</sequence>
<dbReference type="AlphaFoldDB" id="A0A6C0IHG8"/>
<feature type="compositionally biased region" description="Polar residues" evidence="1">
    <location>
        <begin position="70"/>
        <end position="79"/>
    </location>
</feature>
<feature type="region of interest" description="Disordered" evidence="1">
    <location>
        <begin position="70"/>
        <end position="96"/>
    </location>
</feature>
<organism evidence="2">
    <name type="scientific">viral metagenome</name>
    <dbReference type="NCBI Taxonomy" id="1070528"/>
    <lineage>
        <taxon>unclassified sequences</taxon>
        <taxon>metagenomes</taxon>
        <taxon>organismal metagenomes</taxon>
    </lineage>
</organism>
<accession>A0A6C0IHG8</accession>
<evidence type="ECO:0000256" key="1">
    <source>
        <dbReference type="SAM" id="MobiDB-lite"/>
    </source>
</evidence>
<name>A0A6C0IHG8_9ZZZZ</name>
<evidence type="ECO:0000313" key="2">
    <source>
        <dbReference type="EMBL" id="QHT92402.1"/>
    </source>
</evidence>
<proteinExistence type="predicted"/>